<keyword evidence="2" id="KW-0645">Protease</keyword>
<evidence type="ECO:0000259" key="4">
    <source>
        <dbReference type="Pfam" id="PF02902"/>
    </source>
</evidence>
<keyword evidence="3" id="KW-0378">Hydrolase</keyword>
<evidence type="ECO:0000313" key="6">
    <source>
        <dbReference type="Proteomes" id="UP001234989"/>
    </source>
</evidence>
<keyword evidence="6" id="KW-1185">Reference proteome</keyword>
<feature type="non-terminal residue" evidence="5">
    <location>
        <position position="125"/>
    </location>
</feature>
<feature type="domain" description="Ubiquitin-like protease family profile" evidence="4">
    <location>
        <begin position="48"/>
        <end position="109"/>
    </location>
</feature>
<evidence type="ECO:0000256" key="1">
    <source>
        <dbReference type="ARBA" id="ARBA00005234"/>
    </source>
</evidence>
<dbReference type="AlphaFoldDB" id="A0AAF0TGN9"/>
<dbReference type="PANTHER" id="PTHR31470">
    <property type="entry name" value="CYSTEINE PROTEINASES SUPERFAMILY PROTEIN-RELATED-RELATED"/>
    <property type="match status" value="1"/>
</dbReference>
<dbReference type="Proteomes" id="UP001234989">
    <property type="component" value="Chromosome 3"/>
</dbReference>
<evidence type="ECO:0000256" key="3">
    <source>
        <dbReference type="ARBA" id="ARBA00022801"/>
    </source>
</evidence>
<dbReference type="InterPro" id="IPR003653">
    <property type="entry name" value="Peptidase_C48_C"/>
</dbReference>
<dbReference type="EMBL" id="CP133614">
    <property type="protein sequence ID" value="WMV18189.1"/>
    <property type="molecule type" value="Genomic_DNA"/>
</dbReference>
<comment type="similarity">
    <text evidence="1">Belongs to the peptidase C48 family.</text>
</comment>
<name>A0AAF0TGN9_SOLVR</name>
<dbReference type="GO" id="GO:0006508">
    <property type="term" value="P:proteolysis"/>
    <property type="evidence" value="ECO:0007669"/>
    <property type="project" value="UniProtKB-KW"/>
</dbReference>
<sequence length="125" mass="14769">MYYCSPTDDTLSTQEHIARADVVSVYERSIKYVINEFFVPADLPWYLVDEVYISINCDEEFHRVLVVVVLRERLIRVYDSYLGSRKKVQSDETKQLSIILPNYLQNSESFDKTDRIDWTALNAYK</sequence>
<dbReference type="SUPFAM" id="SSF54001">
    <property type="entry name" value="Cysteine proteinases"/>
    <property type="match status" value="1"/>
</dbReference>
<proteinExistence type="inferred from homology"/>
<accession>A0AAF0TGN9</accession>
<reference evidence="5" key="1">
    <citation type="submission" date="2023-08" db="EMBL/GenBank/DDBJ databases">
        <title>A de novo genome assembly of Solanum verrucosum Schlechtendal, a Mexican diploid species geographically isolated from the other diploid A-genome species in potato relatives.</title>
        <authorList>
            <person name="Hosaka K."/>
        </authorList>
    </citation>
    <scope>NUCLEOTIDE SEQUENCE</scope>
    <source>
        <tissue evidence="5">Young leaves</tissue>
    </source>
</reference>
<evidence type="ECO:0000256" key="2">
    <source>
        <dbReference type="ARBA" id="ARBA00022670"/>
    </source>
</evidence>
<evidence type="ECO:0000313" key="5">
    <source>
        <dbReference type="EMBL" id="WMV18189.1"/>
    </source>
</evidence>
<dbReference type="Gene3D" id="3.40.395.10">
    <property type="entry name" value="Adenoviral Proteinase, Chain A"/>
    <property type="match status" value="1"/>
</dbReference>
<dbReference type="InterPro" id="IPR038765">
    <property type="entry name" value="Papain-like_cys_pep_sf"/>
</dbReference>
<organism evidence="5 6">
    <name type="scientific">Solanum verrucosum</name>
    <dbReference type="NCBI Taxonomy" id="315347"/>
    <lineage>
        <taxon>Eukaryota</taxon>
        <taxon>Viridiplantae</taxon>
        <taxon>Streptophyta</taxon>
        <taxon>Embryophyta</taxon>
        <taxon>Tracheophyta</taxon>
        <taxon>Spermatophyta</taxon>
        <taxon>Magnoliopsida</taxon>
        <taxon>eudicotyledons</taxon>
        <taxon>Gunneridae</taxon>
        <taxon>Pentapetalae</taxon>
        <taxon>asterids</taxon>
        <taxon>lamiids</taxon>
        <taxon>Solanales</taxon>
        <taxon>Solanaceae</taxon>
        <taxon>Solanoideae</taxon>
        <taxon>Solaneae</taxon>
        <taxon>Solanum</taxon>
    </lineage>
</organism>
<protein>
    <recommendedName>
        <fullName evidence="4">Ubiquitin-like protease family profile domain-containing protein</fullName>
    </recommendedName>
</protein>
<dbReference type="Pfam" id="PF02902">
    <property type="entry name" value="Peptidase_C48"/>
    <property type="match status" value="1"/>
</dbReference>
<gene>
    <name evidence="5" type="ORF">MTR67_011574</name>
</gene>
<dbReference type="GO" id="GO:0008234">
    <property type="term" value="F:cysteine-type peptidase activity"/>
    <property type="evidence" value="ECO:0007669"/>
    <property type="project" value="InterPro"/>
</dbReference>
<dbReference type="PANTHER" id="PTHR31470:SF46">
    <property type="entry name" value="ULP1 PROTEASE FAMILY, C-TERMINAL CATALYTIC DOMAIN CONTAINING PROTEIN"/>
    <property type="match status" value="1"/>
</dbReference>